<keyword evidence="4" id="KW-0472">Membrane</keyword>
<evidence type="ECO:0000259" key="7">
    <source>
        <dbReference type="Pfam" id="PF07980"/>
    </source>
</evidence>
<evidence type="ECO:0000313" key="8">
    <source>
        <dbReference type="EMBL" id="MFD2164405.1"/>
    </source>
</evidence>
<comment type="caution">
    <text evidence="8">The sequence shown here is derived from an EMBL/GenBank/DDBJ whole genome shotgun (WGS) entry which is preliminary data.</text>
</comment>
<evidence type="ECO:0000256" key="2">
    <source>
        <dbReference type="ARBA" id="ARBA00006275"/>
    </source>
</evidence>
<evidence type="ECO:0000313" key="9">
    <source>
        <dbReference type="Proteomes" id="UP001597387"/>
    </source>
</evidence>
<organism evidence="8 9">
    <name type="scientific">Paradesertivirga mongoliensis</name>
    <dbReference type="NCBI Taxonomy" id="2100740"/>
    <lineage>
        <taxon>Bacteria</taxon>
        <taxon>Pseudomonadati</taxon>
        <taxon>Bacteroidota</taxon>
        <taxon>Sphingobacteriia</taxon>
        <taxon>Sphingobacteriales</taxon>
        <taxon>Sphingobacteriaceae</taxon>
        <taxon>Paradesertivirga</taxon>
    </lineage>
</organism>
<keyword evidence="5" id="KW-0998">Cell outer membrane</keyword>
<reference evidence="9" key="1">
    <citation type="journal article" date="2019" name="Int. J. Syst. Evol. Microbiol.">
        <title>The Global Catalogue of Microorganisms (GCM) 10K type strain sequencing project: providing services to taxonomists for standard genome sequencing and annotation.</title>
        <authorList>
            <consortium name="The Broad Institute Genomics Platform"/>
            <consortium name="The Broad Institute Genome Sequencing Center for Infectious Disease"/>
            <person name="Wu L."/>
            <person name="Ma J."/>
        </authorList>
    </citation>
    <scope>NUCLEOTIDE SEQUENCE [LARGE SCALE GENOMIC DNA]</scope>
    <source>
        <strain evidence="9">KCTC 42217</strain>
    </source>
</reference>
<gene>
    <name evidence="8" type="ORF">ACFSJU_18510</name>
</gene>
<name>A0ABW4ZR48_9SPHI</name>
<evidence type="ECO:0000256" key="5">
    <source>
        <dbReference type="ARBA" id="ARBA00023237"/>
    </source>
</evidence>
<sequence>MKFKSRVLCKLILPAALAMSSVSCKNTFDIAPKEVLEADQVYGSVSDVDAAVFAVYGRFLKLADRYVILNELRADLMDVTFKSDRYLKELSTHNVSPSNPYINPKPFYEVILSCNDVLKNLKRLRDEGIISRVDYEERYSDIGCLRSWIYLQLGLHYGTIPYVTEPIEKIDDLSNTALFPRLTFDQLLEQLGDFARSLPLRKQYQTGISTVTVPSGTSTNPVSIDGYQAAKLFIYRRMFLGELFLWQNRYDEAATEFREIMRDNVTSGAGAAAQNRTHWTVTAGESSAETHYSYGRWKNMFSDAYNTGSESKPGYNQEWIWSLPFHKDFKPENPFIDLFSYSNGSYQLKPSTLIIKKWEDATREDGSPYDLRGLDASYVIQGGQPVVRKFLGVYDPRKPFEKTGIWYINRAADLHMRIAEAANRDGKNRLAYSFLSYPLSEIFDPYQGSILYSEHNPGRSFTTDWPKRGTKRDVRQVMRTPYPYPFDYDGVDADFPGQFRNQFANHRGIRLRVGLPILRVDSAKFFDMSGPASDRFVASDKPIVERPVIDSEGLMRDMEDKILDEAALELAFEGHRWQDLVRIARRQNNPSVLAKRVAEKFRAAGDIGTANAVESKLMDPKNWYLPFTFQ</sequence>
<dbReference type="Pfam" id="PF07980">
    <property type="entry name" value="SusD_RagB"/>
    <property type="match status" value="1"/>
</dbReference>
<dbReference type="PROSITE" id="PS51257">
    <property type="entry name" value="PROKAR_LIPOPROTEIN"/>
    <property type="match status" value="1"/>
</dbReference>
<feature type="chain" id="PRO_5046479991" evidence="6">
    <location>
        <begin position="26"/>
        <end position="630"/>
    </location>
</feature>
<dbReference type="EMBL" id="JBHUHZ010000004">
    <property type="protein sequence ID" value="MFD2164405.1"/>
    <property type="molecule type" value="Genomic_DNA"/>
</dbReference>
<evidence type="ECO:0000256" key="3">
    <source>
        <dbReference type="ARBA" id="ARBA00022729"/>
    </source>
</evidence>
<keyword evidence="9" id="KW-1185">Reference proteome</keyword>
<keyword evidence="3 6" id="KW-0732">Signal</keyword>
<dbReference type="SUPFAM" id="SSF48452">
    <property type="entry name" value="TPR-like"/>
    <property type="match status" value="2"/>
</dbReference>
<evidence type="ECO:0000256" key="1">
    <source>
        <dbReference type="ARBA" id="ARBA00004442"/>
    </source>
</evidence>
<proteinExistence type="inferred from homology"/>
<dbReference type="Proteomes" id="UP001597387">
    <property type="component" value="Unassembled WGS sequence"/>
</dbReference>
<accession>A0ABW4ZR48</accession>
<dbReference type="InterPro" id="IPR012944">
    <property type="entry name" value="SusD_RagB_dom"/>
</dbReference>
<protein>
    <submittedName>
        <fullName evidence="8">RagB/SusD family nutrient uptake outer membrane protein</fullName>
    </submittedName>
</protein>
<dbReference type="Gene3D" id="1.25.40.390">
    <property type="match status" value="1"/>
</dbReference>
<feature type="domain" description="RagB/SusD" evidence="7">
    <location>
        <begin position="556"/>
        <end position="591"/>
    </location>
</feature>
<evidence type="ECO:0000256" key="6">
    <source>
        <dbReference type="SAM" id="SignalP"/>
    </source>
</evidence>
<comment type="subcellular location">
    <subcellularLocation>
        <location evidence="1">Cell outer membrane</location>
    </subcellularLocation>
</comment>
<dbReference type="RefSeq" id="WP_255901772.1">
    <property type="nucleotide sequence ID" value="NZ_JAFMZO010000002.1"/>
</dbReference>
<comment type="similarity">
    <text evidence="2">Belongs to the SusD family.</text>
</comment>
<evidence type="ECO:0000256" key="4">
    <source>
        <dbReference type="ARBA" id="ARBA00023136"/>
    </source>
</evidence>
<feature type="signal peptide" evidence="6">
    <location>
        <begin position="1"/>
        <end position="25"/>
    </location>
</feature>
<dbReference type="InterPro" id="IPR011990">
    <property type="entry name" value="TPR-like_helical_dom_sf"/>
</dbReference>